<dbReference type="EMBL" id="CAJPWZ010002655">
    <property type="protein sequence ID" value="CAG2242354.1"/>
    <property type="molecule type" value="Genomic_DNA"/>
</dbReference>
<evidence type="ECO:0000313" key="5">
    <source>
        <dbReference type="Proteomes" id="UP000683360"/>
    </source>
</evidence>
<name>A0A8S3UJ83_MYTED</name>
<dbReference type="Pfam" id="PF00386">
    <property type="entry name" value="C1q"/>
    <property type="match status" value="1"/>
</dbReference>
<gene>
    <name evidence="4" type="ORF">MEDL_54537</name>
</gene>
<dbReference type="Gene3D" id="2.60.120.40">
    <property type="match status" value="1"/>
</dbReference>
<proteinExistence type="predicted"/>
<feature type="transmembrane region" description="Helical" evidence="2">
    <location>
        <begin position="818"/>
        <end position="844"/>
    </location>
</feature>
<dbReference type="SUPFAM" id="SSF49842">
    <property type="entry name" value="TNF-like"/>
    <property type="match status" value="1"/>
</dbReference>
<dbReference type="AlphaFoldDB" id="A0A8S3UJ83"/>
<feature type="domain" description="C1q" evidence="3">
    <location>
        <begin position="410"/>
        <end position="506"/>
    </location>
</feature>
<accession>A0A8S3UJ83</accession>
<reference evidence="4" key="1">
    <citation type="submission" date="2021-03" db="EMBL/GenBank/DDBJ databases">
        <authorList>
            <person name="Bekaert M."/>
        </authorList>
    </citation>
    <scope>NUCLEOTIDE SEQUENCE</scope>
</reference>
<evidence type="ECO:0000256" key="1">
    <source>
        <dbReference type="SAM" id="Coils"/>
    </source>
</evidence>
<feature type="transmembrane region" description="Helical" evidence="2">
    <location>
        <begin position="659"/>
        <end position="682"/>
    </location>
</feature>
<evidence type="ECO:0000313" key="4">
    <source>
        <dbReference type="EMBL" id="CAG2242354.1"/>
    </source>
</evidence>
<comment type="caution">
    <text evidence="4">The sequence shown here is derived from an EMBL/GenBank/DDBJ whole genome shotgun (WGS) entry which is preliminary data.</text>
</comment>
<dbReference type="OrthoDB" id="10386652at2759"/>
<feature type="coiled-coil region" evidence="1">
    <location>
        <begin position="230"/>
        <end position="271"/>
    </location>
</feature>
<sequence length="883" mass="101458">MWFNDSFFEAKKQTETFVESMRNAHIQDQMRFNDSFLEVKKQTESFVKSMRNAHIQDQMRLNDSLVEAVNHFRTQTENETWIYERQISSLIGSLSSKIRDLGVAESKRESIMKSSLLRQQSRFNESFDKIHEHFQVRFNNSLQEIELKQKKGFLLEPSTNNASNIPLGNKQYVTFSEFYEAKNEQKYDVTFLRHQMDRMKADSDKTLTLLTSQIQQKLASIEHSFTTNGKMNDTNELQQLQRIVSELEDKNTKLQHNFDNLQGKYTAIENELLLSQKTTAKLVVDVQALEQLKPVQDLKRIKQELQSIKSQTNSLAFNQQARNQDFLALYNETINNQKNVNYLGKRQELFHNQTQVAFKAMENNYNTCMVVVYDKIDQIERSTNMTDARVDKATEKVAMTSCVSHDKVLSVAETIKFDDVKTNVGIDNLSSFQSTGKFNCTKDGLYIVSIWVLAQAASRDSHVYIYKNSNIVSKTFIYDNTYDTGPATVAVELDVNDNVWVQFDDGKYVQVDLAGVPPTLQLPVVQHHIIDMYVQGCLSWCATNVRVICSTTLFYLYDMYRVDLAGVSPTLQLPVVQHWVDLAGVPPTLQLLLYNIILFIWYVQGCLSWVDLSGMPPTLQLSVVQKLFHLYGMYRVDLAGAPPTLQLPVVQHHIIDMAWLSWCATNVTILFCTTLFYVYGMYSVDLARMPPTLKISVVQHCFIYMYVQGCLSWCATNVRVICSTTLFYLYDMYRVDLAGVSPTLQLPVVQHWVDLAGAPPTLQLPVVQHHIIDMAWLSWCATNVTILFCTTLFYVYGMYSVDLARMPPTLKISVVQHCFIYMGWLNWYATNVTIICCTTLFYLYGMYSIDLAENDTNVIIICSTTLFNLYGMYRVDLASIPPT</sequence>
<evidence type="ECO:0000256" key="2">
    <source>
        <dbReference type="SAM" id="Phobius"/>
    </source>
</evidence>
<dbReference type="InterPro" id="IPR008983">
    <property type="entry name" value="Tumour_necrosis_fac-like_dom"/>
</dbReference>
<dbReference type="Proteomes" id="UP000683360">
    <property type="component" value="Unassembled WGS sequence"/>
</dbReference>
<protein>
    <recommendedName>
        <fullName evidence="3">C1q domain-containing protein</fullName>
    </recommendedName>
</protein>
<feature type="transmembrane region" description="Helical" evidence="2">
    <location>
        <begin position="776"/>
        <end position="797"/>
    </location>
</feature>
<keyword evidence="2" id="KW-1133">Transmembrane helix</keyword>
<keyword evidence="5" id="KW-1185">Reference proteome</keyword>
<keyword evidence="2" id="KW-0812">Transmembrane</keyword>
<dbReference type="InterPro" id="IPR001073">
    <property type="entry name" value="C1q_dom"/>
</dbReference>
<feature type="transmembrane region" description="Helical" evidence="2">
    <location>
        <begin position="703"/>
        <end position="730"/>
    </location>
</feature>
<evidence type="ECO:0000259" key="3">
    <source>
        <dbReference type="Pfam" id="PF00386"/>
    </source>
</evidence>
<keyword evidence="1" id="KW-0175">Coiled coil</keyword>
<keyword evidence="2" id="KW-0472">Membrane</keyword>
<feature type="transmembrane region" description="Helical" evidence="2">
    <location>
        <begin position="856"/>
        <end position="873"/>
    </location>
</feature>
<organism evidence="4 5">
    <name type="scientific">Mytilus edulis</name>
    <name type="common">Blue mussel</name>
    <dbReference type="NCBI Taxonomy" id="6550"/>
    <lineage>
        <taxon>Eukaryota</taxon>
        <taxon>Metazoa</taxon>
        <taxon>Spiralia</taxon>
        <taxon>Lophotrochozoa</taxon>
        <taxon>Mollusca</taxon>
        <taxon>Bivalvia</taxon>
        <taxon>Autobranchia</taxon>
        <taxon>Pteriomorphia</taxon>
        <taxon>Mytilida</taxon>
        <taxon>Mytiloidea</taxon>
        <taxon>Mytilidae</taxon>
        <taxon>Mytilinae</taxon>
        <taxon>Mytilus</taxon>
    </lineage>
</organism>